<evidence type="ECO:0000313" key="1">
    <source>
        <dbReference type="EMBL" id="KAA6302226.1"/>
    </source>
</evidence>
<dbReference type="EMBL" id="SNRX01000009">
    <property type="protein sequence ID" value="KAA6302226.1"/>
    <property type="molecule type" value="Genomic_DNA"/>
</dbReference>
<dbReference type="AlphaFoldDB" id="A0A5M8P1I8"/>
<name>A0A5M8P1I8_9BACT</name>
<organism evidence="1 2">
    <name type="scientific">Candidatus Ordinivivax streblomastigis</name>
    <dbReference type="NCBI Taxonomy" id="2540710"/>
    <lineage>
        <taxon>Bacteria</taxon>
        <taxon>Pseudomonadati</taxon>
        <taxon>Bacteroidota</taxon>
        <taxon>Bacteroidia</taxon>
        <taxon>Bacteroidales</taxon>
        <taxon>Candidatus Ordinivivax</taxon>
    </lineage>
</organism>
<evidence type="ECO:0000313" key="2">
    <source>
        <dbReference type="Proteomes" id="UP000324575"/>
    </source>
</evidence>
<proteinExistence type="predicted"/>
<comment type="caution">
    <text evidence="1">The sequence shown here is derived from an EMBL/GenBank/DDBJ whole genome shotgun (WGS) entry which is preliminary data.</text>
</comment>
<sequence length="61" mass="7142">MHGTQKEDAPMCRFSWKFLHICLKLFFLHERKKIDLKAITGEVTWTGHLVLETRQAMLSVA</sequence>
<reference evidence="1 2" key="1">
    <citation type="submission" date="2019-03" db="EMBL/GenBank/DDBJ databases">
        <title>Single cell metagenomics reveals metabolic interactions within the superorganism composed of flagellate Streblomastix strix and complex community of Bacteroidetes bacteria on its surface.</title>
        <authorList>
            <person name="Treitli S.C."/>
            <person name="Kolisko M."/>
            <person name="Husnik F."/>
            <person name="Keeling P."/>
            <person name="Hampl V."/>
        </authorList>
    </citation>
    <scope>NUCLEOTIDE SEQUENCE [LARGE SCALE GENOMIC DNA]</scope>
    <source>
        <strain evidence="1">St1</strain>
    </source>
</reference>
<gene>
    <name evidence="1" type="ORF">EZS26_001586</name>
</gene>
<accession>A0A5M8P1I8</accession>
<protein>
    <submittedName>
        <fullName evidence="1">Uncharacterized protein</fullName>
    </submittedName>
</protein>
<dbReference type="Proteomes" id="UP000324575">
    <property type="component" value="Unassembled WGS sequence"/>
</dbReference>